<gene>
    <name evidence="1" type="ORF">G3M70_11995</name>
</gene>
<protein>
    <submittedName>
        <fullName evidence="1">Uncharacterized protein</fullName>
    </submittedName>
</protein>
<evidence type="ECO:0000313" key="2">
    <source>
        <dbReference type="Proteomes" id="UP000594688"/>
    </source>
</evidence>
<sequence>MIGKQKLSSLQDNTKLVINQITLLAEKIQKSNLLDLHGNTPEEERNRVVNELSNLKGKVPKILERVEPATEELPPPQERLKILSEIDSILFSIKHGVETLAREHDECNLDLHKQEVVKAVELCREAFDWILPQIHNEMMYLEKFYGDPLNAQNTIIPEIELLVNKLEEHQISHDDFLLGFNINGKDHPGFRELRTRNRVYSDFQFYDHSFETYKGVNTCFYEICKAMESLLKEWKLEDSFSYYLKRIREKSRPIAKMGDIFDAASFLDQFYQQASRKYSFTEEMKRVKPLIKEFHDYRKRLVIYNHEAIQKAKLTLDNKYQNSPEHKRYSLIMTRVETGIKNQMLSFISLENIFEQLKNDDFNIVVNTGEPASIGISITPHHEKLYGRGLLDRVNTILSEIDFWYPPKMKKDILEELSIPLQKLQDDELTERNEFFKRMQNFDQEVESKIRQSYSERVREGQMILSSFEKIFSDKSVQSKLKDRLANQNIWNEVAPRIEHIKTELTAASNISGEKNSVQKFPHLKNGLEEFNQLLYDLSMQLFVLFPGAEDQWIANMAGILSICNDCHDIATLWAAFSHYHKKIAIPNFQVNESMIMETSKNPLCKSRFKELSAA</sequence>
<evidence type="ECO:0000313" key="1">
    <source>
        <dbReference type="EMBL" id="QPJ62553.1"/>
    </source>
</evidence>
<dbReference type="AlphaFoldDB" id="A0A7T0G132"/>
<dbReference type="KEGG" id="nli:G3M70_11995"/>
<name>A0A7T0G132_9BACT</name>
<proteinExistence type="predicted"/>
<dbReference type="EMBL" id="CP048685">
    <property type="protein sequence ID" value="QPJ62553.1"/>
    <property type="molecule type" value="Genomic_DNA"/>
</dbReference>
<accession>A0A7T0G132</accession>
<organism evidence="1 2">
    <name type="scientific">Candidatus Nitronauta litoralis</name>
    <dbReference type="NCBI Taxonomy" id="2705533"/>
    <lineage>
        <taxon>Bacteria</taxon>
        <taxon>Pseudomonadati</taxon>
        <taxon>Nitrospinota/Tectimicrobiota group</taxon>
        <taxon>Nitrospinota</taxon>
        <taxon>Nitrospinia</taxon>
        <taxon>Nitrospinales</taxon>
        <taxon>Nitrospinaceae</taxon>
        <taxon>Candidatus Nitronauta</taxon>
    </lineage>
</organism>
<dbReference type="Proteomes" id="UP000594688">
    <property type="component" value="Chromosome"/>
</dbReference>
<reference evidence="1 2" key="1">
    <citation type="submission" date="2020-02" db="EMBL/GenBank/DDBJ databases">
        <title>Genomic and physiological characterization of two novel Nitrospinaceae genera.</title>
        <authorList>
            <person name="Mueller A.J."/>
            <person name="Jung M.-Y."/>
            <person name="Strachan C.R."/>
            <person name="Herbold C.W."/>
            <person name="Kirkegaard R.H."/>
            <person name="Daims H."/>
        </authorList>
    </citation>
    <scope>NUCLEOTIDE SEQUENCE [LARGE SCALE GENOMIC DNA]</scope>
    <source>
        <strain evidence="1">EB</strain>
    </source>
</reference>